<feature type="compositionally biased region" description="Low complexity" evidence="1">
    <location>
        <begin position="608"/>
        <end position="618"/>
    </location>
</feature>
<feature type="region of interest" description="Disordered" evidence="1">
    <location>
        <begin position="552"/>
        <end position="631"/>
    </location>
</feature>
<sequence>MSKGKKPGDKIKRCDKAPIRVNETRNGDKHSTEYWTAPASGIIYTTGPRRVRSKSANSNCKTASKLASARVLSPESETRDLNGKVQAIKKKGSLCCVLDEENRDNIQYQLPSSPFLHTHGRRYEEKEFTEQSRKAKKVSSLDTDAASSRDPTYVLRKEIHDWKVHEALTNRVENLLSEIETTSPPEDRTKAPRTSARTRMKASDKLPPDLREKSTANVIGNDFSDTRASKNPVATTNPCRTSNHTVTMSKLHNFHTDEEGRRGIQKQKYPLDDYLINGNLQSCTQASLLSPISPVASPETADVLQNAERLVKNAQQQIMEVSFDSALHTLDENPTSYIGHECLDESLLHICEIVESKFQECNNPSRICGEKDLVTNVPTSSRELKYDKLPVKETDGTVNKPLEISEQNYEFYANQLANGVFLHNKKPFFQKAPNWFKIEPAKQVTVFPVSTTCSLKSKSKSSCVIQQHCETTNTGVVEINNRDHQTSNMQVQEGPRVDIRGGLTIQAIENIHISPKSSSVPIYNNTASYCYQYEASSKSSFVDSNRTCVDGHSTTNSNARTTHDTGKDVQKSVNPDNDDNVGSNVPQDQTKSSHANKDTTDTWKTFITNTTNVNNNDNNENENRSQLDLSSTKNRVSIDSALVENVKLKISPTNNEKVTAPKTTNELVYGLKENGNLKKSVSINLTPVTTPFYQEVPITDSEFKTDNEQKETEPPYVSQDHVEILSNLELTHIRSDKNYTQRTQICTDECETGSCSRKCESDVVHREKQRLKEALETIANIQKIRFDVKDTGIVPSECTQICKDKNRCIADEGVLEPKSIMEPEKFKVALEKLCTFNQNASSKISTDSKICQEAIDDFVKMFYGSDGQSKFAQDNHKPSGSSSQNKHGPSKQNERNTNNKITKNIRAEANNEETVTAPKQMKLIPEQKQIKNRQVTNKNNKPKTTTTNGDPPTLKIKTSRPKTFTKDAKSLAPHSQFPKDNTSEQEKIPLNLTSKQQQVSLENLNLPEPCVSDVDAILNMYRESMAAICQGTEKLSQLISHHIMKNARSSSDQISSPPVVGEIYEESSIKSTSNLVSSSSKKTSPPFHSAQETFSTDQFPIRIMPCSNKIRTTKIHQQIKGKDNIPEHEDSPNLSLRDDTESSSENNSVCTDQKSARNERETACNRNLIKQRNLSDVIEESSSVHFDVVDDASNSQIITTAQPEISMNNSPQFAPAQHRVAKNKRKPGATQFMDVQYCITEPLEAPMSIGTTLHKKSSLSQSALRSPFSAYLNLESACDKDAKLHRHSNYDIHSDRTSDINLYKCPVLISGYSDNFKVSDNHPDDKLMVEGGVAHTKQVELQVFNKILDAMKNSSHFMNRFVISILNGMEIHSINDIVRNLEDAAVHPNIIEQLLIILRERSRDNSSTGDIPDFVQTHDTINDLKNSIGCKGAMAASNIDTDSRNDDPAALHYSPNQVNKSWDPAERETNLKLNVNEYYAYSHDSANSHVDKALEVELQNQPVSNENTKNDRVKIPGSILENKSCVSEPSLGITCNSSSQKRLSEIGAELQDDYQRVEVKSLGKETCCTNEITPKNKSDPHDIMENSTSVNTVSKKHDSDNCTDKDISFLIPYDNESNSNLSDVGDFTSITLNNESTGKTMGMQIKRNCQNGLCTNSPSQGMRTKMNSNAGATQSSTVTNKTKTTLKRSDDLITASTNSSGNRQMNDRNIMCKCKTCDSHEVSKTETRHVVSQSLVNPVNKLAVSQIQANYNHDQIMDLQPKTARNNPNLMIVTNAGTSNKRSKPSKLAVTSKSHMKKAVDSSRTNSKKSNSFKKKVKGDKKVSRDIKKGSRKCVEKTQSSDSEKSNSKNDCALCIQLVGTCNCLDCTNCVINCTRCKEIMMKRNIEKEKLSKSALSPRHENCFKFLEQNADKLTFSTIPNSALKELSPMPLESNKKANVKNRDYCQGIQKMNENLTDQKDAVPKMRQSKLKPHSSMLSCFNNNNGSINCKTTAIKKILQDAASTAGNSKVEDKVQNTENIIPHVTICKSTEMYDMGKYRSLIPCKATESLCTGETIAQEPRGLLPRKLDKHTEIDRVNGPIDKTTSTIESSKHDLATRNSTENYRITNCERTGNINCTVMTSTEIKDFSTKELQTLTTHNDSHKHEAIHLRTDPEVGVVSVPKACEKLFDDATIIVLQPLNELDHTFFIAKPNCLEQNIIKEKLNKNFNTKNTGITDRNHLSVCNLSQQEKQSQEDLIQSNYNIAQHVNCVDKSIGKDIELTNARSGSNRVKHQDRQINYPGDRVQNSTSNRQSSVAFAPTYERSSMTRFCEKLHECEDLCTNDSDCLEICPQSSPKSYDSRFRCQQDCPNEEICHKICSQDPHCEQSLQTNSVNINAILEKFITENNMPYVRLPIVKPLLQELKKVKDCLRVEIEKLEIIYEDSESHTDFGQAKKENGGKLVEGARPRYSTNDPHQDSVQYEEPDEKLQCIIKNRKSLSVPNVVRDVADMHPSTKLERLKIRPADPLVSGNFSKSESDRRYSVFNKQNTASSIDLNDPKTREYLASLKHSREREESSSDHSMDTLQSTVMNTAQKTPTPGRSNDKHVSKLHNSRRGMDADAVCSKILNERPGEHDDNLTKSFESCDLEPGEFLHVRSPLDEPMLFCLDYRVVDTENPKLLRNLTKFSNRDDKSGLATNAHNTITPTTQPQPKSLENESESGFNSAKMLYAVMQDKDDENQSIGKSDSVYAVRSKPFKNVANGIVEKIIDKDENVMIQNKSNPESSISMSTDDGFTDKNLPNFPDKESDTVKTCNLYSATENCESLVTNRCVNLMSEKNSCAIISRNKKNGHAGKCSDFQHSDGAECSNRPEIIDHFLGKTKLEDMKIRIKIHLTHIPKVKSIGRARARILWVKSESLHRVVQPKAELSKIQKV</sequence>
<feature type="region of interest" description="Disordered" evidence="1">
    <location>
        <begin position="869"/>
        <end position="985"/>
    </location>
</feature>
<feature type="region of interest" description="Disordered" evidence="1">
    <location>
        <begin position="2575"/>
        <end position="2597"/>
    </location>
</feature>
<dbReference type="Proteomes" id="UP000829291">
    <property type="component" value="Chromosome 6"/>
</dbReference>
<feature type="region of interest" description="Disordered" evidence="1">
    <location>
        <begin position="178"/>
        <end position="243"/>
    </location>
</feature>
<feature type="compositionally biased region" description="Polar residues" evidence="1">
    <location>
        <begin position="2677"/>
        <end position="2702"/>
    </location>
</feature>
<feature type="compositionally biased region" description="Polar residues" evidence="1">
    <location>
        <begin position="232"/>
        <end position="243"/>
    </location>
</feature>
<feature type="compositionally biased region" description="Polar residues" evidence="1">
    <location>
        <begin position="2451"/>
        <end position="2461"/>
    </location>
</feature>
<dbReference type="GeneID" id="124295088"/>
<feature type="region of interest" description="Disordered" evidence="1">
    <location>
        <begin position="1115"/>
        <end position="1161"/>
    </location>
</feature>
<feature type="region of interest" description="Disordered" evidence="1">
    <location>
        <begin position="2671"/>
        <end position="2702"/>
    </location>
</feature>
<keyword evidence="2" id="KW-1185">Reference proteome</keyword>
<feature type="compositionally biased region" description="Low complexity" evidence="1">
    <location>
        <begin position="1070"/>
        <end position="1084"/>
    </location>
</feature>
<reference evidence="3" key="1">
    <citation type="submission" date="2025-08" db="UniProtKB">
        <authorList>
            <consortium name="RefSeq"/>
        </authorList>
    </citation>
    <scope>IDENTIFICATION</scope>
    <source>
        <tissue evidence="3">Thorax and Abdomen</tissue>
    </source>
</reference>
<feature type="region of interest" description="Disordered" evidence="1">
    <location>
        <begin position="1774"/>
        <end position="1848"/>
    </location>
</feature>
<feature type="compositionally biased region" description="Low complexity" evidence="1">
    <location>
        <begin position="936"/>
        <end position="953"/>
    </location>
</feature>
<feature type="compositionally biased region" description="Basic and acidic residues" evidence="1">
    <location>
        <begin position="561"/>
        <end position="570"/>
    </location>
</feature>
<feature type="compositionally biased region" description="Basic and acidic residues" evidence="1">
    <location>
        <begin position="201"/>
        <end position="214"/>
    </location>
</feature>
<feature type="region of interest" description="Disordered" evidence="1">
    <location>
        <begin position="1070"/>
        <end position="1094"/>
    </location>
</feature>
<accession>A0ABM3GGJ6</accession>
<evidence type="ECO:0000313" key="3">
    <source>
        <dbReference type="RefSeq" id="XP_046599400.1"/>
    </source>
</evidence>
<feature type="region of interest" description="Disordered" evidence="1">
    <location>
        <begin position="2444"/>
        <end position="2465"/>
    </location>
</feature>
<feature type="region of interest" description="Disordered" evidence="1">
    <location>
        <begin position="1"/>
        <end position="32"/>
    </location>
</feature>
<dbReference type="RefSeq" id="XP_046599400.1">
    <property type="nucleotide sequence ID" value="XM_046743444.1"/>
</dbReference>
<gene>
    <name evidence="3" type="primary">LOC124295088</name>
</gene>
<evidence type="ECO:0000256" key="1">
    <source>
        <dbReference type="SAM" id="MobiDB-lite"/>
    </source>
</evidence>
<name>A0ABM3GGJ6_NEOLC</name>
<feature type="compositionally biased region" description="Polar residues" evidence="1">
    <location>
        <begin position="869"/>
        <end position="902"/>
    </location>
</feature>
<protein>
    <submittedName>
        <fullName evidence="3">Uncharacterized protein LOC124295088</fullName>
    </submittedName>
</protein>
<proteinExistence type="predicted"/>
<feature type="compositionally biased region" description="Basic and acidic residues" evidence="1">
    <location>
        <begin position="1120"/>
        <end position="1140"/>
    </location>
</feature>
<organism evidence="2 3">
    <name type="scientific">Neodiprion lecontei</name>
    <name type="common">Redheaded pine sawfly</name>
    <dbReference type="NCBI Taxonomy" id="441921"/>
    <lineage>
        <taxon>Eukaryota</taxon>
        <taxon>Metazoa</taxon>
        <taxon>Ecdysozoa</taxon>
        <taxon>Arthropoda</taxon>
        <taxon>Hexapoda</taxon>
        <taxon>Insecta</taxon>
        <taxon>Pterygota</taxon>
        <taxon>Neoptera</taxon>
        <taxon>Endopterygota</taxon>
        <taxon>Hymenoptera</taxon>
        <taxon>Tenthredinoidea</taxon>
        <taxon>Diprionidae</taxon>
        <taxon>Diprioninae</taxon>
        <taxon>Neodiprion</taxon>
    </lineage>
</organism>
<feature type="compositionally biased region" description="Polar residues" evidence="1">
    <location>
        <begin position="1143"/>
        <end position="1153"/>
    </location>
</feature>
<feature type="compositionally biased region" description="Basic and acidic residues" evidence="1">
    <location>
        <begin position="1820"/>
        <end position="1836"/>
    </location>
</feature>
<evidence type="ECO:0000313" key="2">
    <source>
        <dbReference type="Proteomes" id="UP000829291"/>
    </source>
</evidence>
<feature type="compositionally biased region" description="Polar residues" evidence="1">
    <location>
        <begin position="571"/>
        <end position="593"/>
    </location>
</feature>